<evidence type="ECO:0000313" key="9">
    <source>
        <dbReference type="EMBL" id="ALL65724.1"/>
    </source>
</evidence>
<dbReference type="Proteomes" id="UP000019146">
    <property type="component" value="Chromosome 1"/>
</dbReference>
<sequence>MTRLIALLLLAGTTLLAACNTMAGAGQDISKGGNAITNSAEKHSD</sequence>
<organism evidence="9 10">
    <name type="scientific">Paraburkholderia caribensis MBA4</name>
    <dbReference type="NCBI Taxonomy" id="1323664"/>
    <lineage>
        <taxon>Bacteria</taxon>
        <taxon>Pseudomonadati</taxon>
        <taxon>Pseudomonadota</taxon>
        <taxon>Betaproteobacteria</taxon>
        <taxon>Burkholderiales</taxon>
        <taxon>Burkholderiaceae</taxon>
        <taxon>Paraburkholderia</taxon>
    </lineage>
</organism>
<reference evidence="9 10" key="1">
    <citation type="journal article" date="2014" name="Genome Announc.">
        <title>Draft Genome Sequence of the Haloacid-Degrading Burkholderia caribensis Strain MBA4.</title>
        <authorList>
            <person name="Pan Y."/>
            <person name="Kong K.F."/>
            <person name="Tsang J.S."/>
        </authorList>
    </citation>
    <scope>NUCLEOTIDE SEQUENCE [LARGE SCALE GENOMIC DNA]</scope>
    <source>
        <strain evidence="9 10">MBA4</strain>
    </source>
</reference>
<keyword evidence="5" id="KW-0564">Palmitate</keyword>
<gene>
    <name evidence="9" type="ORF">K788_0006495</name>
</gene>
<dbReference type="AlphaFoldDB" id="A0A0P0RBF1"/>
<comment type="similarity">
    <text evidence="1">Belongs to the EcnA/EcnB lipoprotein family.</text>
</comment>
<keyword evidence="4" id="KW-0472">Membrane</keyword>
<keyword evidence="2" id="KW-1003">Cell membrane</keyword>
<feature type="signal peptide" evidence="8">
    <location>
        <begin position="1"/>
        <end position="17"/>
    </location>
</feature>
<keyword evidence="6" id="KW-0449">Lipoprotein</keyword>
<dbReference type="RefSeq" id="WP_007585547.1">
    <property type="nucleotide sequence ID" value="NZ_CP012746.1"/>
</dbReference>
<keyword evidence="3 8" id="KW-0732">Signal</keyword>
<dbReference type="GO" id="GO:0009636">
    <property type="term" value="P:response to toxic substance"/>
    <property type="evidence" value="ECO:0007669"/>
    <property type="project" value="InterPro"/>
</dbReference>
<evidence type="ECO:0000256" key="6">
    <source>
        <dbReference type="ARBA" id="ARBA00023288"/>
    </source>
</evidence>
<dbReference type="GeneID" id="69969753"/>
<evidence type="ECO:0000256" key="2">
    <source>
        <dbReference type="ARBA" id="ARBA00022475"/>
    </source>
</evidence>
<proteinExistence type="inferred from homology"/>
<evidence type="ECO:0000256" key="4">
    <source>
        <dbReference type="ARBA" id="ARBA00023136"/>
    </source>
</evidence>
<dbReference type="InterPro" id="IPR012556">
    <property type="entry name" value="Entericidin"/>
</dbReference>
<name>A0A0P0RBF1_9BURK</name>
<evidence type="ECO:0000256" key="5">
    <source>
        <dbReference type="ARBA" id="ARBA00023139"/>
    </source>
</evidence>
<evidence type="ECO:0000256" key="8">
    <source>
        <dbReference type="SAM" id="SignalP"/>
    </source>
</evidence>
<dbReference type="Pfam" id="PF08085">
    <property type="entry name" value="Entericidin"/>
    <property type="match status" value="1"/>
</dbReference>
<dbReference type="GO" id="GO:0016020">
    <property type="term" value="C:membrane"/>
    <property type="evidence" value="ECO:0007669"/>
    <property type="project" value="InterPro"/>
</dbReference>
<evidence type="ECO:0000256" key="3">
    <source>
        <dbReference type="ARBA" id="ARBA00022729"/>
    </source>
</evidence>
<evidence type="ECO:0000313" key="10">
    <source>
        <dbReference type="Proteomes" id="UP000019146"/>
    </source>
</evidence>
<evidence type="ECO:0000256" key="1">
    <source>
        <dbReference type="ARBA" id="ARBA00010296"/>
    </source>
</evidence>
<dbReference type="PROSITE" id="PS51257">
    <property type="entry name" value="PROKAR_LIPOPROTEIN"/>
    <property type="match status" value="1"/>
</dbReference>
<feature type="region of interest" description="Disordered" evidence="7">
    <location>
        <begin position="25"/>
        <end position="45"/>
    </location>
</feature>
<feature type="chain" id="PRO_5006054101" evidence="8">
    <location>
        <begin position="18"/>
        <end position="45"/>
    </location>
</feature>
<protein>
    <submittedName>
        <fullName evidence="9">Entericidin</fullName>
    </submittedName>
</protein>
<accession>A0A0P0RBF1</accession>
<evidence type="ECO:0000256" key="7">
    <source>
        <dbReference type="SAM" id="MobiDB-lite"/>
    </source>
</evidence>
<dbReference type="KEGG" id="bcai:K788_0006495"/>
<dbReference type="EMBL" id="CP012746">
    <property type="protein sequence ID" value="ALL65724.1"/>
    <property type="molecule type" value="Genomic_DNA"/>
</dbReference>